<name>A0ABT6KIL5_9CYAN</name>
<keyword evidence="3" id="KW-1185">Reference proteome</keyword>
<proteinExistence type="predicted"/>
<feature type="chain" id="PRO_5047334481" evidence="1">
    <location>
        <begin position="25"/>
        <end position="106"/>
    </location>
</feature>
<gene>
    <name evidence="2" type="ORF">NWP22_16150</name>
</gene>
<feature type="signal peptide" evidence="1">
    <location>
        <begin position="1"/>
        <end position="24"/>
    </location>
</feature>
<evidence type="ECO:0000313" key="3">
    <source>
        <dbReference type="Proteomes" id="UP001159386"/>
    </source>
</evidence>
<dbReference type="Proteomes" id="UP001159386">
    <property type="component" value="Unassembled WGS sequence"/>
</dbReference>
<accession>A0ABT6KIL5</accession>
<reference evidence="2 3" key="1">
    <citation type="journal article" date="2023" name="J. Phycol.">
        <title>Chrysosporum ovalisporum is synonymous with the true-branching cyanobacterium Umezakia natans (Nostocales/Aphanizomenonaceae).</title>
        <authorList>
            <person name="McGregor G.B."/>
            <person name="Sendall B.C."/>
            <person name="Niiyama Y."/>
            <person name="Tuji A."/>
            <person name="Willis A."/>
        </authorList>
    </citation>
    <scope>NUCLEOTIDE SEQUENCE [LARGE SCALE GENOMIC DNA]</scope>
    <source>
        <strain evidence="2 3">CS-531</strain>
    </source>
</reference>
<organism evidence="2 3">
    <name type="scientific">Anabaenopsis tanganyikae CS-531</name>
    <dbReference type="NCBI Taxonomy" id="2785304"/>
    <lineage>
        <taxon>Bacteria</taxon>
        <taxon>Bacillati</taxon>
        <taxon>Cyanobacteriota</taxon>
        <taxon>Cyanophyceae</taxon>
        <taxon>Nostocales</taxon>
        <taxon>Nodulariaceae</taxon>
        <taxon>Anabaenopsis</taxon>
        <taxon>Anabaenopsis tanganyikae</taxon>
    </lineage>
</organism>
<dbReference type="EMBL" id="JANQDF010000168">
    <property type="protein sequence ID" value="MDH6107375.1"/>
    <property type="molecule type" value="Genomic_DNA"/>
</dbReference>
<evidence type="ECO:0000313" key="2">
    <source>
        <dbReference type="EMBL" id="MDH6107375.1"/>
    </source>
</evidence>
<protein>
    <submittedName>
        <fullName evidence="2">Uncharacterized protein</fullName>
    </submittedName>
</protein>
<dbReference type="RefSeq" id="WP_271734846.1">
    <property type="nucleotide sequence ID" value="NZ_JANQDF010000168.1"/>
</dbReference>
<keyword evidence="1" id="KW-0732">Signal</keyword>
<comment type="caution">
    <text evidence="2">The sequence shown here is derived from an EMBL/GenBank/DDBJ whole genome shotgun (WGS) entry which is preliminary data.</text>
</comment>
<sequence length="106" mass="12888">MKGFQKLYSVGILMFAFIYPSAMAEAKNTDLNYVLYHQNAGVETSFMGGDTNPEVLQAHRYNRSRIRRHHHNYRPRRYYSAAHYRHGRWQLVRDRHGRLIYDWHRY</sequence>
<evidence type="ECO:0000256" key="1">
    <source>
        <dbReference type="SAM" id="SignalP"/>
    </source>
</evidence>